<proteinExistence type="predicted"/>
<dbReference type="AlphaFoldDB" id="A0A6N8U9K6"/>
<keyword evidence="2" id="KW-1185">Reference proteome</keyword>
<dbReference type="Proteomes" id="UP000434036">
    <property type="component" value="Unassembled WGS sequence"/>
</dbReference>
<evidence type="ECO:0000313" key="2">
    <source>
        <dbReference type="Proteomes" id="UP000434036"/>
    </source>
</evidence>
<dbReference type="RefSeq" id="WP_160624009.1">
    <property type="nucleotide sequence ID" value="NZ_WUUQ01000001.1"/>
</dbReference>
<gene>
    <name evidence="1" type="ORF">GSF08_00985</name>
</gene>
<dbReference type="EMBL" id="WUUQ01000001">
    <property type="protein sequence ID" value="MXQ72517.1"/>
    <property type="molecule type" value="Genomic_DNA"/>
</dbReference>
<accession>A0A6N8U9K6</accession>
<name>A0A6N8U9K6_9FIRM</name>
<evidence type="ECO:0000313" key="1">
    <source>
        <dbReference type="EMBL" id="MXQ72517.1"/>
    </source>
</evidence>
<organism evidence="1 2">
    <name type="scientific">Copranaerobaculum intestinale</name>
    <dbReference type="NCBI Taxonomy" id="2692629"/>
    <lineage>
        <taxon>Bacteria</taxon>
        <taxon>Bacillati</taxon>
        <taxon>Bacillota</taxon>
        <taxon>Erysipelotrichia</taxon>
        <taxon>Erysipelotrichales</taxon>
        <taxon>Erysipelotrichaceae</taxon>
        <taxon>Copranaerobaculum</taxon>
    </lineage>
</organism>
<reference evidence="1 2" key="2">
    <citation type="submission" date="2020-01" db="EMBL/GenBank/DDBJ databases">
        <title>Clostridiaceae sp. nov. isolated from the gut of human by culturomics.</title>
        <authorList>
            <person name="Chang Y."/>
        </authorList>
    </citation>
    <scope>NUCLEOTIDE SEQUENCE [LARGE SCALE GENOMIC DNA]</scope>
    <source>
        <strain evidence="1 2">DONG20-135</strain>
    </source>
</reference>
<comment type="caution">
    <text evidence="1">The sequence shown here is derived from an EMBL/GenBank/DDBJ whole genome shotgun (WGS) entry which is preliminary data.</text>
</comment>
<sequence length="126" mass="14473">MKKYWLIIGIWFLAVTTQVSCKGSESVSYRIYYDSSTSSTYEIKDDVQQIFDYLTKGLDKDSYATIVMNNLEKFEAIPDVSARWKRQTLIITEGDGEGSTVKGKLKRESVCMENVKPKSFIVELFQ</sequence>
<protein>
    <submittedName>
        <fullName evidence="1">Multidrug transporter</fullName>
    </submittedName>
</protein>
<reference evidence="1 2" key="1">
    <citation type="submission" date="2019-12" db="EMBL/GenBank/DDBJ databases">
        <authorList>
            <person name="Yang R."/>
        </authorList>
    </citation>
    <scope>NUCLEOTIDE SEQUENCE [LARGE SCALE GENOMIC DNA]</scope>
    <source>
        <strain evidence="1 2">DONG20-135</strain>
    </source>
</reference>